<organism evidence="4">
    <name type="scientific">Mycolicibacterium gilvum (strain PYR-GCK)</name>
    <name type="common">Mycobacterium gilvum (strain PYR-GCK)</name>
    <dbReference type="NCBI Taxonomy" id="350054"/>
    <lineage>
        <taxon>Bacteria</taxon>
        <taxon>Bacillati</taxon>
        <taxon>Actinomycetota</taxon>
        <taxon>Actinomycetes</taxon>
        <taxon>Mycobacteriales</taxon>
        <taxon>Mycobacteriaceae</taxon>
        <taxon>Mycolicibacterium</taxon>
    </lineage>
</organism>
<dbReference type="InterPro" id="IPR001633">
    <property type="entry name" value="EAL_dom"/>
</dbReference>
<accession>A4T290</accession>
<dbReference type="EMBL" id="CP000656">
    <property type="protein sequence ID" value="ABP45217.1"/>
    <property type="molecule type" value="Genomic_DNA"/>
</dbReference>
<dbReference type="Gene3D" id="3.20.20.450">
    <property type="entry name" value="EAL domain"/>
    <property type="match status" value="1"/>
</dbReference>
<feature type="transmembrane region" description="Helical" evidence="1">
    <location>
        <begin position="317"/>
        <end position="338"/>
    </location>
</feature>
<protein>
    <submittedName>
        <fullName evidence="4">Diguanylate cyclase/phosphodiesterase</fullName>
    </submittedName>
</protein>
<dbReference type="InterPro" id="IPR029787">
    <property type="entry name" value="Nucleotide_cyclase"/>
</dbReference>
<keyword evidence="1" id="KW-1133">Transmembrane helix</keyword>
<dbReference type="PROSITE" id="PS50883">
    <property type="entry name" value="EAL"/>
    <property type="match status" value="1"/>
</dbReference>
<dbReference type="InterPro" id="IPR035919">
    <property type="entry name" value="EAL_sf"/>
</dbReference>
<feature type="transmembrane region" description="Helical" evidence="1">
    <location>
        <begin position="155"/>
        <end position="177"/>
    </location>
</feature>
<evidence type="ECO:0000259" key="3">
    <source>
        <dbReference type="PROSITE" id="PS50887"/>
    </source>
</evidence>
<dbReference type="eggNOG" id="COG5001">
    <property type="taxonomic scope" value="Bacteria"/>
</dbReference>
<feature type="transmembrane region" description="Helical" evidence="1">
    <location>
        <begin position="54"/>
        <end position="71"/>
    </location>
</feature>
<sequence length="774" mass="82903">MTRDTVPRGGLPRGAGLVDRRRWPDCLFGLLALLAVLNAATLRGTVEGVRVDTALQFGAAILTVAGALLAVTRTDGARRRWRLLYLASMGCWLIAQLFRVTGSIGVGNTVADFAATATFLCCPVLSLVALILLGRSGGVVVNPPRGPLRQTATTNVIDGLVAGLSFAILAGMGGFLHQLTATSPDLVNMGLRITLGLTELMVVGTAVVVAMLYDVDRPYRSTYLFLAGGVVTVASAYRVGVYLEFIGVDGGSLWGGVGFVAGQWMITHALLRTSERDTEGDFAYRRTDWVRLILPYAGFFGTAVLFAFHVVTGRPLGLFAAYGAVLMVFLVTVRQILVTRAQWALTRRLYWAVRHDPLTGLPNRILFSERLERAARDRDFVLIFVDLDDFKEVNDRYGHAAGDELLCAVGRRLSGCLADGDTLARIGGDEFAVLARADRDRLDQVADRLRLALRSPFMVQGSSVRVTASMGVVGPEATGLPQTPDDLLRHADISMLAGKRQGKDTAVVYQASTRTPADFPIALREAEGAVPQGFHLVYQHIVSLPEEVPVAVEALARWTAPNGIRVAPETFVATAEAAGLGAALDALVLDLACREISAAGIDVDLHINVGAARLGSTGFDENVRRTLARYGIEPRRLVIEITETVPIVDIADAAAQIRRLAALGVRVALDDFGSGYNSLTYLHALPVHIVKLDRSLAAGADPAHDLALYRSVMSICTGLGLLVIAEGIETRAQADNLQDAGCRFAQGHLFGRPVPARDIGNFRQNIGTTPGASV</sequence>
<dbReference type="NCBIfam" id="TIGR00254">
    <property type="entry name" value="GGDEF"/>
    <property type="match status" value="1"/>
</dbReference>
<dbReference type="SUPFAM" id="SSF55073">
    <property type="entry name" value="Nucleotide cyclase"/>
    <property type="match status" value="1"/>
</dbReference>
<keyword evidence="1" id="KW-0472">Membrane</keyword>
<dbReference type="InterPro" id="IPR050706">
    <property type="entry name" value="Cyclic-di-GMP_PDE-like"/>
</dbReference>
<feature type="transmembrane region" description="Helical" evidence="1">
    <location>
        <begin position="189"/>
        <end position="211"/>
    </location>
</feature>
<gene>
    <name evidence="4" type="ordered locus">Mflv_2740</name>
</gene>
<dbReference type="Pfam" id="PF00563">
    <property type="entry name" value="EAL"/>
    <property type="match status" value="1"/>
</dbReference>
<dbReference type="KEGG" id="mgi:Mflv_2740"/>
<reference evidence="4" key="2">
    <citation type="journal article" date="2013" name="PLoS ONE">
        <title>A Gene Expression Study of the Activities of Aromatic Ring-Cleavage Dioxygenases in Mycobacterium gilvum PYR-GCK to Changes in Salinity and pH during Pyrene Degradation.</title>
        <authorList>
            <person name="Badejo A.C."/>
            <person name="Badejo A.O."/>
            <person name="Shin K.H."/>
            <person name="Chai Y.G."/>
        </authorList>
    </citation>
    <scope>NUCLEOTIDE SEQUENCE [LARGE SCALE GENOMIC DNA]</scope>
    <source>
        <strain evidence="4">PYR-GCK</strain>
    </source>
</reference>
<evidence type="ECO:0000259" key="2">
    <source>
        <dbReference type="PROSITE" id="PS50883"/>
    </source>
</evidence>
<dbReference type="CDD" id="cd01948">
    <property type="entry name" value="EAL"/>
    <property type="match status" value="1"/>
</dbReference>
<feature type="transmembrane region" description="Helical" evidence="1">
    <location>
        <begin position="113"/>
        <end position="134"/>
    </location>
</feature>
<dbReference type="PROSITE" id="PS50887">
    <property type="entry name" value="GGDEF"/>
    <property type="match status" value="1"/>
</dbReference>
<dbReference type="InterPro" id="IPR000160">
    <property type="entry name" value="GGDEF_dom"/>
</dbReference>
<evidence type="ECO:0000256" key="1">
    <source>
        <dbReference type="SAM" id="Phobius"/>
    </source>
</evidence>
<dbReference type="SMART" id="SM00267">
    <property type="entry name" value="GGDEF"/>
    <property type="match status" value="1"/>
</dbReference>
<dbReference type="GO" id="GO:0071111">
    <property type="term" value="F:cyclic-guanylate-specific phosphodiesterase activity"/>
    <property type="evidence" value="ECO:0007669"/>
    <property type="project" value="InterPro"/>
</dbReference>
<dbReference type="SUPFAM" id="SSF141868">
    <property type="entry name" value="EAL domain-like"/>
    <property type="match status" value="1"/>
</dbReference>
<dbReference type="InterPro" id="IPR043128">
    <property type="entry name" value="Rev_trsase/Diguanyl_cyclase"/>
</dbReference>
<dbReference type="AlphaFoldDB" id="A4T290"/>
<keyword evidence="1" id="KW-0812">Transmembrane</keyword>
<dbReference type="PANTHER" id="PTHR33121">
    <property type="entry name" value="CYCLIC DI-GMP PHOSPHODIESTERASE PDEF"/>
    <property type="match status" value="1"/>
</dbReference>
<dbReference type="Pfam" id="PF00990">
    <property type="entry name" value="GGDEF"/>
    <property type="match status" value="1"/>
</dbReference>
<feature type="domain" description="GGDEF" evidence="3">
    <location>
        <begin position="378"/>
        <end position="511"/>
    </location>
</feature>
<dbReference type="PANTHER" id="PTHR33121:SF70">
    <property type="entry name" value="SIGNALING PROTEIN YKOW"/>
    <property type="match status" value="1"/>
</dbReference>
<feature type="transmembrane region" description="Helical" evidence="1">
    <location>
        <begin position="223"/>
        <end position="241"/>
    </location>
</feature>
<dbReference type="SMART" id="SM00052">
    <property type="entry name" value="EAL"/>
    <property type="match status" value="1"/>
</dbReference>
<feature type="transmembrane region" description="Helical" evidence="1">
    <location>
        <begin position="253"/>
        <end position="271"/>
    </location>
</feature>
<evidence type="ECO:0000313" key="4">
    <source>
        <dbReference type="EMBL" id="ABP45217.1"/>
    </source>
</evidence>
<dbReference type="STRING" id="350054.Mflv_2740"/>
<dbReference type="HOGENOM" id="CLU_000445_129_3_11"/>
<feature type="transmembrane region" description="Helical" evidence="1">
    <location>
        <begin position="292"/>
        <end position="311"/>
    </location>
</feature>
<feature type="domain" description="EAL" evidence="2">
    <location>
        <begin position="512"/>
        <end position="767"/>
    </location>
</feature>
<dbReference type="CDD" id="cd01949">
    <property type="entry name" value="GGDEF"/>
    <property type="match status" value="1"/>
</dbReference>
<dbReference type="Gene3D" id="3.30.70.270">
    <property type="match status" value="1"/>
</dbReference>
<reference evidence="4" key="1">
    <citation type="submission" date="2007-04" db="EMBL/GenBank/DDBJ databases">
        <authorList>
            <consortium name="US DOE Joint Genome Institute"/>
            <person name="Copeland A."/>
            <person name="Lucas S."/>
            <person name="Lapidus A."/>
            <person name="Barry K."/>
            <person name="Detter J.C."/>
            <person name="Glavina del Rio T."/>
            <person name="Hammon N."/>
            <person name="Israni S."/>
            <person name="Dalin E."/>
            <person name="Tice H."/>
            <person name="Pitluck S."/>
            <person name="Chain P."/>
            <person name="Malfatti S."/>
            <person name="Shin M."/>
            <person name="Vergez L."/>
            <person name="Schmutz J."/>
            <person name="Larimer F."/>
            <person name="Land M."/>
            <person name="Hauser L."/>
            <person name="Kyrpides N."/>
            <person name="Mikhailova N."/>
            <person name="Miller C."/>
            <person name="Richardson P."/>
        </authorList>
    </citation>
    <scope>NUCLEOTIDE SEQUENCE</scope>
    <source>
        <strain evidence="4">PYR-GCK</strain>
    </source>
</reference>
<proteinExistence type="predicted"/>
<name>A4T290_MYCGI</name>
<feature type="transmembrane region" description="Helical" evidence="1">
    <location>
        <begin position="83"/>
        <end position="101"/>
    </location>
</feature>